<dbReference type="AlphaFoldDB" id="A0A255YY70"/>
<evidence type="ECO:0000259" key="3">
    <source>
        <dbReference type="PROSITE" id="PS50887"/>
    </source>
</evidence>
<dbReference type="SMART" id="SM00267">
    <property type="entry name" value="GGDEF"/>
    <property type="match status" value="1"/>
</dbReference>
<feature type="transmembrane region" description="Helical" evidence="2">
    <location>
        <begin position="156"/>
        <end position="180"/>
    </location>
</feature>
<dbReference type="PANTHER" id="PTHR46663:SF4">
    <property type="entry name" value="DIGUANYLATE CYCLASE DGCT-RELATED"/>
    <property type="match status" value="1"/>
</dbReference>
<keyword evidence="2" id="KW-1133">Transmembrane helix</keyword>
<dbReference type="InterPro" id="IPR052163">
    <property type="entry name" value="DGC-Regulatory_Protein"/>
</dbReference>
<name>A0A255YY70_9PROT</name>
<comment type="caution">
    <text evidence="4">The sequence shown here is derived from an EMBL/GenBank/DDBJ whole genome shotgun (WGS) entry which is preliminary data.</text>
</comment>
<dbReference type="SUPFAM" id="SSF55073">
    <property type="entry name" value="Nucleotide cyclase"/>
    <property type="match status" value="1"/>
</dbReference>
<dbReference type="InterPro" id="IPR000160">
    <property type="entry name" value="GGDEF_dom"/>
</dbReference>
<dbReference type="PANTHER" id="PTHR46663">
    <property type="entry name" value="DIGUANYLATE CYCLASE DGCT-RELATED"/>
    <property type="match status" value="1"/>
</dbReference>
<dbReference type="PROSITE" id="PS50887">
    <property type="entry name" value="GGDEF"/>
    <property type="match status" value="1"/>
</dbReference>
<evidence type="ECO:0000256" key="2">
    <source>
        <dbReference type="SAM" id="Phobius"/>
    </source>
</evidence>
<feature type="transmembrane region" description="Helical" evidence="2">
    <location>
        <begin position="192"/>
        <end position="213"/>
    </location>
</feature>
<dbReference type="InterPro" id="IPR029787">
    <property type="entry name" value="Nucleotide_cyclase"/>
</dbReference>
<protein>
    <recommendedName>
        <fullName evidence="3">GGDEF domain-containing protein</fullName>
    </recommendedName>
</protein>
<dbReference type="InterPro" id="IPR043128">
    <property type="entry name" value="Rev_trsase/Diguanyl_cyclase"/>
</dbReference>
<dbReference type="Proteomes" id="UP000216998">
    <property type="component" value="Unassembled WGS sequence"/>
</dbReference>
<keyword evidence="2" id="KW-0472">Membrane</keyword>
<gene>
    <name evidence="4" type="ORF">CHU95_14775</name>
</gene>
<keyword evidence="5" id="KW-1185">Reference proteome</keyword>
<accession>A0A255YY70</accession>
<dbReference type="EMBL" id="NOXU01000030">
    <property type="protein sequence ID" value="OYQ33634.1"/>
    <property type="molecule type" value="Genomic_DNA"/>
</dbReference>
<feature type="domain" description="GGDEF" evidence="3">
    <location>
        <begin position="255"/>
        <end position="388"/>
    </location>
</feature>
<proteinExistence type="predicted"/>
<dbReference type="CDD" id="cd01949">
    <property type="entry name" value="GGDEF"/>
    <property type="match status" value="1"/>
</dbReference>
<organism evidence="4 5">
    <name type="scientific">Niveispirillum lacus</name>
    <dbReference type="NCBI Taxonomy" id="1981099"/>
    <lineage>
        <taxon>Bacteria</taxon>
        <taxon>Pseudomonadati</taxon>
        <taxon>Pseudomonadota</taxon>
        <taxon>Alphaproteobacteria</taxon>
        <taxon>Rhodospirillales</taxon>
        <taxon>Azospirillaceae</taxon>
        <taxon>Niveispirillum</taxon>
    </lineage>
</organism>
<feature type="transmembrane region" description="Helical" evidence="2">
    <location>
        <begin position="40"/>
        <end position="61"/>
    </location>
</feature>
<feature type="transmembrane region" description="Helical" evidence="2">
    <location>
        <begin position="99"/>
        <end position="115"/>
    </location>
</feature>
<evidence type="ECO:0000313" key="4">
    <source>
        <dbReference type="EMBL" id="OYQ33634.1"/>
    </source>
</evidence>
<dbReference type="Pfam" id="PF00990">
    <property type="entry name" value="GGDEF"/>
    <property type="match status" value="1"/>
</dbReference>
<dbReference type="RefSeq" id="WP_094457077.1">
    <property type="nucleotide sequence ID" value="NZ_NOXU01000030.1"/>
</dbReference>
<evidence type="ECO:0000313" key="5">
    <source>
        <dbReference type="Proteomes" id="UP000216998"/>
    </source>
</evidence>
<feature type="transmembrane region" description="Helical" evidence="2">
    <location>
        <begin position="121"/>
        <end position="144"/>
    </location>
</feature>
<feature type="region of interest" description="Disordered" evidence="1">
    <location>
        <begin position="375"/>
        <end position="401"/>
    </location>
</feature>
<dbReference type="NCBIfam" id="TIGR00254">
    <property type="entry name" value="GGDEF"/>
    <property type="match status" value="1"/>
</dbReference>
<feature type="transmembrane region" description="Helical" evidence="2">
    <location>
        <begin position="6"/>
        <end position="28"/>
    </location>
</feature>
<keyword evidence="2" id="KW-0812">Transmembrane</keyword>
<evidence type="ECO:0000256" key="1">
    <source>
        <dbReference type="SAM" id="MobiDB-lite"/>
    </source>
</evidence>
<sequence>MTMVQFFTLSTLIGAVALINFVAMAIVWRIHHDMKGLSAWTGSQLVVATAWFPSLFVNLGLVGDPYYTAFNNVMNLAGLLLLLEGALRFRGIGSGQARLPWLVMTFFITIVMSLINRDDPIARYLFHDAVAVLLLCAAAAAMLWRPASYQRLAHGLTGFYLLVQAVTYLSRWCLAIAASLGWTDLEPQSLNFTIFAILVLCCLGTLYGLILSINAEARQQVVRMGLLDPLTGLDNRRALHQELSRSLAMRGRTGDLLGIAYFDLDGFKQVNDQLGHEAGDAVLVEVARRLRQFVRAQDVAARVGGDEFVVLLHGLRDTACLSSARDRLRQAIEGPLSFIPHRDVDIRISVGTALAPLHGEQADMLLRNADASMYRDKRGRRTASAPQDLGEYAEAGDPLPS</sequence>
<reference evidence="4 5" key="1">
    <citation type="submission" date="2017-07" db="EMBL/GenBank/DDBJ databases">
        <title>Niveispirillum cyanobacteriorum sp. nov., isolated from cyanobacterial aggregates in a eutrophic lake.</title>
        <authorList>
            <person name="Cai H."/>
        </authorList>
    </citation>
    <scope>NUCLEOTIDE SEQUENCE [LARGE SCALE GENOMIC DNA]</scope>
    <source>
        <strain evidence="5">TH1-14</strain>
    </source>
</reference>
<dbReference type="Gene3D" id="3.30.70.270">
    <property type="match status" value="1"/>
</dbReference>
<dbReference type="OrthoDB" id="9812260at2"/>